<accession>A0AAE0FHV8</accession>
<dbReference type="SUPFAM" id="SSF51126">
    <property type="entry name" value="Pectin lyase-like"/>
    <property type="match status" value="1"/>
</dbReference>
<evidence type="ECO:0000313" key="5">
    <source>
        <dbReference type="EMBL" id="KAK3259566.1"/>
    </source>
</evidence>
<gene>
    <name evidence="5" type="ORF">CYMTET_31447</name>
</gene>
<dbReference type="Gene3D" id="2.10.50.10">
    <property type="entry name" value="Tumor Necrosis Factor Receptor, subunit A, domain 2"/>
    <property type="match status" value="2"/>
</dbReference>
<protein>
    <recommendedName>
        <fullName evidence="4">Tyrosine-protein kinase ephrin type A/B receptor-like domain-containing protein</fullName>
    </recommendedName>
</protein>
<keyword evidence="2" id="KW-0472">Membrane</keyword>
<feature type="transmembrane region" description="Helical" evidence="2">
    <location>
        <begin position="3394"/>
        <end position="3416"/>
    </location>
</feature>
<dbReference type="Proteomes" id="UP001190700">
    <property type="component" value="Unassembled WGS sequence"/>
</dbReference>
<dbReference type="SUPFAM" id="SSF117281">
    <property type="entry name" value="Kelch motif"/>
    <property type="match status" value="2"/>
</dbReference>
<keyword evidence="2" id="KW-0812">Transmembrane</keyword>
<feature type="domain" description="Tyrosine-protein kinase ephrin type A/B receptor-like" evidence="4">
    <location>
        <begin position="1438"/>
        <end position="1476"/>
    </location>
</feature>
<feature type="transmembrane region" description="Helical" evidence="2">
    <location>
        <begin position="3093"/>
        <end position="3115"/>
    </location>
</feature>
<dbReference type="SMART" id="SM01411">
    <property type="entry name" value="Ephrin_rec_like"/>
    <property type="match status" value="6"/>
</dbReference>
<dbReference type="InterPro" id="IPR011050">
    <property type="entry name" value="Pectin_lyase_fold/virulence"/>
</dbReference>
<proteinExistence type="predicted"/>
<name>A0AAE0FHV8_9CHLO</name>
<evidence type="ECO:0000256" key="1">
    <source>
        <dbReference type="SAM" id="MobiDB-lite"/>
    </source>
</evidence>
<evidence type="ECO:0000313" key="6">
    <source>
        <dbReference type="Proteomes" id="UP001190700"/>
    </source>
</evidence>
<dbReference type="PANTHER" id="PTHR46967">
    <property type="entry name" value="INSULIN-LIKE GROWTH FACTOR BINDING PROTEIN,N-TERMINAL"/>
    <property type="match status" value="1"/>
</dbReference>
<evidence type="ECO:0000259" key="4">
    <source>
        <dbReference type="Pfam" id="PF07699"/>
    </source>
</evidence>
<reference evidence="5 6" key="1">
    <citation type="journal article" date="2015" name="Genome Biol. Evol.">
        <title>Comparative Genomics of a Bacterivorous Green Alga Reveals Evolutionary Causalities and Consequences of Phago-Mixotrophic Mode of Nutrition.</title>
        <authorList>
            <person name="Burns J.A."/>
            <person name="Paasch A."/>
            <person name="Narechania A."/>
            <person name="Kim E."/>
        </authorList>
    </citation>
    <scope>NUCLEOTIDE SEQUENCE [LARGE SCALE GENOMIC DNA]</scope>
    <source>
        <strain evidence="5 6">PLY_AMNH</strain>
    </source>
</reference>
<dbReference type="InterPro" id="IPR009030">
    <property type="entry name" value="Growth_fac_rcpt_cys_sf"/>
</dbReference>
<keyword evidence="2" id="KW-1133">Transmembrane helix</keyword>
<feature type="domain" description="Tyrosine-protein kinase ephrin type A/B receptor-like" evidence="4">
    <location>
        <begin position="1521"/>
        <end position="1562"/>
    </location>
</feature>
<dbReference type="EMBL" id="LGRX02018643">
    <property type="protein sequence ID" value="KAK3259566.1"/>
    <property type="molecule type" value="Genomic_DNA"/>
</dbReference>
<dbReference type="Pfam" id="PF24681">
    <property type="entry name" value="Kelch_KLHDC2_KLHL20_DRC7"/>
    <property type="match status" value="2"/>
</dbReference>
<sequence>MSPALRVFMLCAFLNLNSVARGAPDWCGELSTSSLCSELPDELQAGTHSGKTQVGAFLTLFGGRHSGKYVNTVQLYDFLTGSWSKIQTRPRTTGDEPDARFKALTTASHDGKVYVYGGIRPSGNGCLWDIYQLDLQDYMWTKLSAQTTVNDCTRTGDTRGVRAPVAGIIIHVGNYLLLSYYAFDVHDDVDYNRTAASLANMPRETWQFDLTRLTWSELTWDSSTDALASDCLGPDQSSGSICFRDISHTNYAVVENVVYLLRPSSLGDHFEMFKMNPTSGWIWARDSASVDCCTEVNATDSTHSYNYRLVAAGTDIYIFTESMVYIYSTTVSAVTSTVPCSTAVCGKIALSGVSFNAQEQAEAPYPLTAVEELTDDGASTSWRFYSWPYTLQLPFNDISDVTSSGAGTGSPGAVRVAQASESQHLWHRLVSTTSQVFLLSCPMSMDEASAPRLHAYSPGTREWAQLADAPVKACSASGSTATVGLSSFVSDGSSLYGTAVEGSTCSLMTYASHSWSAIDLTDMAPCCPGRAYALYGSAFYVFGGSSAECERVGLTAVDVSDGSASHVTTTGSSPGERSYAAMTAHGDRLYLFGGLRVTLGVSIAYGDMYSLDLATMVWTALSATTMPNSRAGAHLVSQASTLILAGHDTSTATVDPRIYALDLSNDEGTLRWTERLSGSTKVNVTSAAFAVLGDDLFSYTAAGAFYSLNTALTVRFPAASAALLGTRLRASAPGSTLELEGEAFSLPRSIVLDELYPSRLTLRGSAAGTSSLWQNTTELIVHAAGADELTMDRLHFKRGITTEAQPLLRISSFNSSQGCPNISSCTFTGSGLHQDACEAALHIKSVACRVELHAVTVSAFGSPALAKDQVGGAVRIDGARTYWRACNFTGNHAAVGGAMHVTGGSVTVEGGHFVDNDATLAGGAVHATLAHVDLVETRFQANAAGSALGLDSGDEAGGAVYAQTCWSEALAGTGIRVTDCSFIANTAAVGGAIALDQSSLAGDSTTFERNQAQRGGGIYAASGDVQLNRSAMLGNCASVGGGAAFLESTANAIGFRAQSTVLAENFANPTSCGAAVPAGSNDGHGGALLVVGGERHGGSVMLEGTRLEGNAAAGSGGAVAEWCLLESHQRCPSIDLRNVTIRNCSAGDAGGGVFWTTSEPQASACDAGDGSQCGVAMEENSVGSGGYGPDNATLPTLLHCLNATVTLTEHTSGEALRSPIVLQLRDQFQQLVTWQLLNDLASEVTAVAGTGETADTMAIVDTGISGEMHFVRGVASIAPTVKASQRALHTIDLVVALAYGDFETHLRSNMSLSVRGCWDEEYLAGMVCVECGVGRFRNVSDTDPSTWCPECPAGSYSNSTNAPYVCTLCPAGSELHAAGGTSLADCQRCSAGSISDPGTPSCSVCPAGAFDVDRLTCHCSAGYIHSSASHDDYSANIACSPCPAGSYSTTSDSTSCELCPSGTASVYEGEKSATACKLCATGAYSGEGAATCTPCPSHANDIDRLTCACEFGHRYINGSGSSFTCEACPAGTYFLSTDSNTCFPCPAGTFSSQTAATSFSVCKPCVGDTISSAGATSCTPCPAGSTSDDKMVCTCSEGYFRDPVTGACHTCGMGTYSTFKNSSECSSCPAGTASAATAATSRKFCTSCHEQLYSLEGAGYCTDCPEDARSIFSGTSCEPLWKSAAGDAVTVYVSTAGVLGASRSVHVAVTSLESTQNSTDYADYANNVSAIVGDAEYAPISPDMARFAFTAAHTLPGVYQVAIWVNGELTDFEYSYSVEPGSATAENTMVLGVDASQNSTQCVAGVPCAHIDAGGTAHFVVWLYDGYGNKLWDLDDDQQLFVEEEHIAQDAQSGLYEFYQQGTLKGLIDVSVTLETDMARTTVVELRFEVLPVAADPGQTWAAAVGTNQTCATSRPCVSGAVAGEGVVLVVTTRDPYGNTLDSAHDLILYEVRPAETTNASVALTGIARPVDYSQYHVQVNLTLSGEYRGGLWMNQLPIVENFLIEVVSAAVDPASSYLVEGRDVSRAAPCSPSSCWAQVRADEVAEISVVLLDGFGNQVDSAVDQVVYRIDNRTAALGPDTSAESSAPHERRASFRNTAAGSYDLAVLFGHRYITGGTPSGSDAGHWAIQVVPVELSLPESRVWRDARTVCVAGSSCGGAILPGVAVTLQLELRDVYGNVLADYDEVTHPLECYFIGTPAQCETLFHRNGNSVVLVEHTLSGRHELAIRIAGRPLPSDGYIQMIVETTPPAVSGTLRVEGGWESGDGGEEAVRAAITEALAVPMELVAIVEVAVDADRRRLFQDRSLADVMYTITAVDMSQAEMVVAAGGDLAEPDFRTRLMSTEAFQQTDFIVVSAEAIDDGSSYKLPSVSAALSKVFHGSVSNGTQCRDEVELYDEYSNRMNHNPSDCFVWTQETSLTALSPYTTPCSSNQDGTYDVAVQLTRAAEYTLKVYVGGVDESSVVQSMAVGFSLLVTYTSPACAPRSHFHLQSPQVVAGDSYLVIIESRDEFGNTRSEPGDVFTAAVFSAQGTPEAVPGEARYSSGRFLIDGSLNITGHYSVTVLLGGEQASGLGCSDLQACSLVVSPAALSGRMTAIHHYLPADSGVVSVSGILPLAAGFPSTLYTGVGSTHINSIILVAGDEYGNRRNNEDDTFLLDLYIAGTDSSTSVQLGYFVSSPIIGSAAHTPVVHEVNLAVDLGHAGLFNITMLTNTLEVVAGTPYITRIVCPPGYLPHDAEGSGERGCVKCSEKVECLGDTVFAVAPAHWIAPAAASCLSGGCVLNRTYRCEPSLRCGQQNSTLRTSWTEGSFAGIGGIDMCSTRFKSGVVTCSSCSSGYWRNIFTYDCEECPSNMVLSLAMFVLAFAGCVAIAMAVAAELTREVHAKYALIFEQERAFQHALRSQSPLGSKCLDETSAIPINARHGGSGGTLHIVLDSLQAIAMYTMAFPLALPAYVEDLFTPLHLFNFEFFEFVPFSCLFGGSSTFLPSVVFKVGVICLLFMLASVYLSAVAYASYLQSKADESEVDVRRATRVTLLVPIVLVLCLQYLYLGTAFSMLSVFDCKEYYSTGSGVAWFLQRDHQVTCFEGGAHSAYAGVAAMVLVFYTAGWPLLLHFGLKHFHDLKLVETLPDDDGSTNQSLGLPYMVETLPEDNGSTNQSLGLPTKVEAIGEEPPPEEDAAGELAVIDHTHVHEVAPPETPERADTTAPAKRQEIPAEYTGLESLIVYYPARENAMTNNDTPAAYTKVYTKILEMEGDHWYTWIPSGDETLTEDFLWAFWWRVPRGVAIRARVEPKYKMAKGDRGATNVIHVNLLGTSPIILGIVGPFINYLEEKFWYWPTVEAVRKLLLCITLVTFKSREKESAAMAMAVFWSMVFIFLQCFNHPFCRGRDDLLSIALLLNEYLILFSLMIVTYFSERVHGTTAGIAIFGVQILGIVGLLCAGYDHKRVTEILRACSLWCSKNGAAIFPKTSDIAMPQTDGGAESTVQSDVGSSDAVSPIAGPDFETDTTGVTLQDPGALSTNEHAGHEADQLVKPQSRLSEDQEVDKEAEEIFAGTGCDDVDNDVWI</sequence>
<evidence type="ECO:0000256" key="2">
    <source>
        <dbReference type="SAM" id="Phobius"/>
    </source>
</evidence>
<dbReference type="Pfam" id="PF07699">
    <property type="entry name" value="Ephrin_rec_like"/>
    <property type="match status" value="2"/>
</dbReference>
<feature type="transmembrane region" description="Helical" evidence="2">
    <location>
        <begin position="2854"/>
        <end position="2877"/>
    </location>
</feature>
<feature type="transmembrane region" description="Helical" evidence="2">
    <location>
        <begin position="3305"/>
        <end position="3328"/>
    </location>
</feature>
<keyword evidence="6" id="KW-1185">Reference proteome</keyword>
<feature type="transmembrane region" description="Helical" evidence="2">
    <location>
        <begin position="2990"/>
        <end position="3013"/>
    </location>
</feature>
<feature type="transmembrane region" description="Helical" evidence="2">
    <location>
        <begin position="3363"/>
        <end position="3382"/>
    </location>
</feature>
<dbReference type="PANTHER" id="PTHR46967:SF2">
    <property type="entry name" value="SUSHI, VON WILLEBRAND FACTOR TYPE A, EGF AND PENTRAXIN DOMAIN-CONTAINING PROTEIN 1-LIKE"/>
    <property type="match status" value="1"/>
</dbReference>
<dbReference type="InterPro" id="IPR011641">
    <property type="entry name" value="Tyr-kin_ephrin_A/B_rcpt-like"/>
</dbReference>
<feature type="transmembrane region" description="Helical" evidence="2">
    <location>
        <begin position="3034"/>
        <end position="3051"/>
    </location>
</feature>
<dbReference type="SUPFAM" id="SSF57184">
    <property type="entry name" value="Growth factor receptor domain"/>
    <property type="match status" value="2"/>
</dbReference>
<feature type="signal peptide" evidence="3">
    <location>
        <begin position="1"/>
        <end position="22"/>
    </location>
</feature>
<organism evidence="5 6">
    <name type="scientific">Cymbomonas tetramitiformis</name>
    <dbReference type="NCBI Taxonomy" id="36881"/>
    <lineage>
        <taxon>Eukaryota</taxon>
        <taxon>Viridiplantae</taxon>
        <taxon>Chlorophyta</taxon>
        <taxon>Pyramimonadophyceae</taxon>
        <taxon>Pyramimonadales</taxon>
        <taxon>Pyramimonadaceae</taxon>
        <taxon>Cymbomonas</taxon>
    </lineage>
</organism>
<keyword evidence="3" id="KW-0732">Signal</keyword>
<evidence type="ECO:0000256" key="3">
    <source>
        <dbReference type="SAM" id="SignalP"/>
    </source>
</evidence>
<dbReference type="InterPro" id="IPR015915">
    <property type="entry name" value="Kelch-typ_b-propeller"/>
</dbReference>
<dbReference type="Gene3D" id="2.120.10.80">
    <property type="entry name" value="Kelch-type beta propeller"/>
    <property type="match status" value="2"/>
</dbReference>
<feature type="transmembrane region" description="Helical" evidence="2">
    <location>
        <begin position="3422"/>
        <end position="3444"/>
    </location>
</feature>
<feature type="chain" id="PRO_5042186274" description="Tyrosine-protein kinase ephrin type A/B receptor-like domain-containing protein" evidence="3">
    <location>
        <begin position="23"/>
        <end position="3568"/>
    </location>
</feature>
<feature type="region of interest" description="Disordered" evidence="1">
    <location>
        <begin position="3500"/>
        <end position="3544"/>
    </location>
</feature>
<comment type="caution">
    <text evidence="5">The sequence shown here is derived from an EMBL/GenBank/DDBJ whole genome shotgun (WGS) entry which is preliminary data.</text>
</comment>
<feature type="transmembrane region" description="Helical" evidence="2">
    <location>
        <begin position="2933"/>
        <end position="2956"/>
    </location>
</feature>